<evidence type="ECO:0000259" key="9">
    <source>
        <dbReference type="PROSITE" id="PS51747"/>
    </source>
</evidence>
<dbReference type="HAMAP" id="MF_00972">
    <property type="entry name" value="tRNA_aden_deaminase"/>
    <property type="match status" value="1"/>
</dbReference>
<dbReference type="InterPro" id="IPR028883">
    <property type="entry name" value="tRNA_aden_deaminase"/>
</dbReference>
<dbReference type="GeneID" id="61421790"/>
<dbReference type="PROSITE" id="PS00903">
    <property type="entry name" value="CYT_DCMP_DEAMINASES_1"/>
    <property type="match status" value="1"/>
</dbReference>
<comment type="catalytic activity">
    <reaction evidence="7 8">
        <text>adenosine(34) in tRNA + H2O + H(+) = inosine(34) in tRNA + NH4(+)</text>
        <dbReference type="Rhea" id="RHEA:43168"/>
        <dbReference type="Rhea" id="RHEA-COMP:10373"/>
        <dbReference type="Rhea" id="RHEA-COMP:10374"/>
        <dbReference type="ChEBI" id="CHEBI:15377"/>
        <dbReference type="ChEBI" id="CHEBI:15378"/>
        <dbReference type="ChEBI" id="CHEBI:28938"/>
        <dbReference type="ChEBI" id="CHEBI:74411"/>
        <dbReference type="ChEBI" id="CHEBI:82852"/>
        <dbReference type="EC" id="3.5.4.33"/>
    </reaction>
</comment>
<keyword evidence="4 8" id="KW-0479">Metal-binding</keyword>
<dbReference type="PANTHER" id="PTHR11079">
    <property type="entry name" value="CYTOSINE DEAMINASE FAMILY MEMBER"/>
    <property type="match status" value="1"/>
</dbReference>
<evidence type="ECO:0000313" key="10">
    <source>
        <dbReference type="EMBL" id="MDT2731095.1"/>
    </source>
</evidence>
<comment type="similarity">
    <text evidence="1">Belongs to the cytidine and deoxycytidylate deaminase family. ADAT2 subfamily.</text>
</comment>
<evidence type="ECO:0000256" key="6">
    <source>
        <dbReference type="ARBA" id="ARBA00022833"/>
    </source>
</evidence>
<dbReference type="FunFam" id="3.40.140.10:FF:000005">
    <property type="entry name" value="tRNA-specific adenosine deaminase"/>
    <property type="match status" value="1"/>
</dbReference>
<keyword evidence="6 8" id="KW-0862">Zinc</keyword>
<feature type="active site" description="Proton donor" evidence="8">
    <location>
        <position position="59"/>
    </location>
</feature>
<reference evidence="11 12" key="1">
    <citation type="submission" date="2016-06" db="EMBL/GenBank/DDBJ databases">
        <authorList>
            <person name="Haines A.N."/>
            <person name="Council K.R."/>
        </authorList>
    </citation>
    <scope>NUCLEOTIDE SEQUENCE [LARGE SCALE GENOMIC DNA]</scope>
    <source>
        <strain evidence="11 12">SP158-29</strain>
    </source>
</reference>
<keyword evidence="3 8" id="KW-0819">tRNA processing</keyword>
<dbReference type="InterPro" id="IPR002125">
    <property type="entry name" value="CMP_dCMP_dom"/>
</dbReference>
<dbReference type="GO" id="GO:0002100">
    <property type="term" value="P:tRNA wobble adenosine to inosine editing"/>
    <property type="evidence" value="ECO:0007669"/>
    <property type="project" value="UniProtKB-UniRule"/>
</dbReference>
<comment type="cofactor">
    <cofactor evidence="8">
        <name>Zn(2+)</name>
        <dbReference type="ChEBI" id="CHEBI:29105"/>
    </cofactor>
    <text evidence="8">Binds 1 zinc ion per subunit.</text>
</comment>
<proteinExistence type="inferred from homology"/>
<dbReference type="SUPFAM" id="SSF53927">
    <property type="entry name" value="Cytidine deaminase-like"/>
    <property type="match status" value="1"/>
</dbReference>
<evidence type="ECO:0000256" key="2">
    <source>
        <dbReference type="ARBA" id="ARBA00011738"/>
    </source>
</evidence>
<dbReference type="AlphaFoldDB" id="A0A854WI33"/>
<accession>A0A854WI33</accession>
<evidence type="ECO:0000256" key="5">
    <source>
        <dbReference type="ARBA" id="ARBA00022801"/>
    </source>
</evidence>
<gene>
    <name evidence="11" type="primary">tadA_1</name>
    <name evidence="8 10" type="synonym">tadA</name>
    <name evidence="11" type="ORF">A9Y57_00374</name>
    <name evidence="10" type="ORF">P7G31_02350</name>
</gene>
<comment type="function">
    <text evidence="8">Catalyzes the deamination of adenosine to inosine at the wobble position 34 of tRNA(Arg2).</text>
</comment>
<dbReference type="EMBL" id="JARQAG010000002">
    <property type="protein sequence ID" value="MDT2731095.1"/>
    <property type="molecule type" value="Genomic_DNA"/>
</dbReference>
<feature type="binding site" evidence="8">
    <location>
        <position position="87"/>
    </location>
    <ligand>
        <name>Zn(2+)</name>
        <dbReference type="ChEBI" id="CHEBI:29105"/>
        <note>catalytic</note>
    </ligand>
</feature>
<protein>
    <recommendedName>
        <fullName evidence="8">tRNA-specific adenosine deaminase</fullName>
        <ecNumber evidence="8">3.5.4.33</ecNumber>
    </recommendedName>
</protein>
<evidence type="ECO:0000256" key="3">
    <source>
        <dbReference type="ARBA" id="ARBA00022694"/>
    </source>
</evidence>
<reference evidence="10" key="2">
    <citation type="submission" date="2023-03" db="EMBL/GenBank/DDBJ databases">
        <authorList>
            <person name="Shen W."/>
            <person name="Cai J."/>
        </authorList>
    </citation>
    <scope>NUCLEOTIDE SEQUENCE</scope>
    <source>
        <strain evidence="10">P82-2</strain>
    </source>
</reference>
<dbReference type="CDD" id="cd01285">
    <property type="entry name" value="nucleoside_deaminase"/>
    <property type="match status" value="1"/>
</dbReference>
<keyword evidence="5 8" id="KW-0378">Hydrolase</keyword>
<organism evidence="11 12">
    <name type="scientific">Streptococcus parauberis</name>
    <dbReference type="NCBI Taxonomy" id="1348"/>
    <lineage>
        <taxon>Bacteria</taxon>
        <taxon>Bacillati</taxon>
        <taxon>Bacillota</taxon>
        <taxon>Bacilli</taxon>
        <taxon>Lactobacillales</taxon>
        <taxon>Streptococcaceae</taxon>
        <taxon>Streptococcus</taxon>
    </lineage>
</organism>
<dbReference type="PROSITE" id="PS51747">
    <property type="entry name" value="CYT_DCMP_DEAMINASES_2"/>
    <property type="match status" value="1"/>
</dbReference>
<dbReference type="InterPro" id="IPR016193">
    <property type="entry name" value="Cytidine_deaminase-like"/>
</dbReference>
<dbReference type="EMBL" id="NSGR01000004">
    <property type="protein sequence ID" value="PCH13740.1"/>
    <property type="molecule type" value="Genomic_DNA"/>
</dbReference>
<name>A0A854WI33_9STRE</name>
<dbReference type="GO" id="GO:0052717">
    <property type="term" value="F:tRNA-specific adenosine-34 deaminase activity"/>
    <property type="evidence" value="ECO:0007669"/>
    <property type="project" value="UniProtKB-UniRule"/>
</dbReference>
<evidence type="ECO:0000313" key="12">
    <source>
        <dbReference type="Proteomes" id="UP000217465"/>
    </source>
</evidence>
<dbReference type="Pfam" id="PF00383">
    <property type="entry name" value="dCMP_cyt_deam_1"/>
    <property type="match status" value="1"/>
</dbReference>
<dbReference type="RefSeq" id="WP_003105197.1">
    <property type="nucleotide sequence ID" value="NZ_JARQAG010000002.1"/>
</dbReference>
<evidence type="ECO:0000256" key="7">
    <source>
        <dbReference type="ARBA" id="ARBA00048045"/>
    </source>
</evidence>
<evidence type="ECO:0000256" key="4">
    <source>
        <dbReference type="ARBA" id="ARBA00022723"/>
    </source>
</evidence>
<dbReference type="InterPro" id="IPR016192">
    <property type="entry name" value="APOBEC/CMP_deaminase_Zn-bd"/>
</dbReference>
<dbReference type="Proteomes" id="UP000217465">
    <property type="component" value="Unassembled WGS sequence"/>
</dbReference>
<dbReference type="NCBIfam" id="NF008113">
    <property type="entry name" value="PRK10860.1"/>
    <property type="match status" value="1"/>
</dbReference>
<comment type="subunit">
    <text evidence="2 8">Homodimer.</text>
</comment>
<feature type="binding site" evidence="8">
    <location>
        <position position="57"/>
    </location>
    <ligand>
        <name>Zn(2+)</name>
        <dbReference type="ChEBI" id="CHEBI:29105"/>
        <note>catalytic</note>
    </ligand>
</feature>
<dbReference type="Proteomes" id="UP001180515">
    <property type="component" value="Unassembled WGS sequence"/>
</dbReference>
<dbReference type="EC" id="3.5.4.33" evidence="8"/>
<comment type="caution">
    <text evidence="11">The sequence shown here is derived from an EMBL/GenBank/DDBJ whole genome shotgun (WGS) entry which is preliminary data.</text>
</comment>
<evidence type="ECO:0000256" key="1">
    <source>
        <dbReference type="ARBA" id="ARBA00010669"/>
    </source>
</evidence>
<dbReference type="Gene3D" id="3.40.140.10">
    <property type="entry name" value="Cytidine Deaminase, domain 2"/>
    <property type="match status" value="1"/>
</dbReference>
<dbReference type="PANTHER" id="PTHR11079:SF202">
    <property type="entry name" value="TRNA-SPECIFIC ADENOSINE DEAMINASE"/>
    <property type="match status" value="1"/>
</dbReference>
<dbReference type="GO" id="GO:0008270">
    <property type="term" value="F:zinc ion binding"/>
    <property type="evidence" value="ECO:0007669"/>
    <property type="project" value="UniProtKB-UniRule"/>
</dbReference>
<evidence type="ECO:0000256" key="8">
    <source>
        <dbReference type="HAMAP-Rule" id="MF_00972"/>
    </source>
</evidence>
<feature type="domain" description="CMP/dCMP-type deaminase" evidence="9">
    <location>
        <begin position="6"/>
        <end position="133"/>
    </location>
</feature>
<feature type="binding site" evidence="8">
    <location>
        <position position="90"/>
    </location>
    <ligand>
        <name>Zn(2+)</name>
        <dbReference type="ChEBI" id="CHEBI:29105"/>
        <note>catalytic</note>
    </ligand>
</feature>
<sequence length="169" mass="19053">MEYSLEEKENFMREALREAEKSLAKEEIPIGCVIVKDGQIIGRGHNAREELNQAIMHAEMMAISQANAHEGNWRLLETTMFVTIEPCVMCSGAIGLARIPKVIYGAANQKFGGAQSLYQILTDERLNHRVELETGVLEADCAAIMQSFFRQNRLRKKEAKRLAQEAEKS</sequence>
<evidence type="ECO:0000313" key="11">
    <source>
        <dbReference type="EMBL" id="PCH13740.1"/>
    </source>
</evidence>